<comment type="function">
    <text evidence="1">Component of the EKC/KEOPS complex that is required for the formation of a threonylcarbamoyl group on adenosine at position 37 (t(6)A37) in tRNAs that read codons beginning with adenine. The complex is probably involved in the transfer of the threonylcarbamoyl moiety of threonylcarbamoyl-AMP (TC-AMP) to the N6 group of A37. BUD32 has ATPase activity in the context of the EKC/KEOPS complex and likely plays a supporting role to the catalytic subunit KAE1. The EKC/KEOPS complex also promotes both telomere uncapping and telomere elongation. The complex is required for efficient recruitment of transcriptional coactivators.</text>
</comment>
<dbReference type="GeneID" id="19278884"/>
<dbReference type="STRING" id="1229662.W3WJ97"/>
<evidence type="ECO:0000313" key="11">
    <source>
        <dbReference type="EMBL" id="ETS74005.1"/>
    </source>
</evidence>
<dbReference type="OMA" id="MNTVELT"/>
<evidence type="ECO:0000256" key="5">
    <source>
        <dbReference type="ARBA" id="ARBA00019973"/>
    </source>
</evidence>
<dbReference type="PROSITE" id="PS50011">
    <property type="entry name" value="PROTEIN_KINASE_DOM"/>
    <property type="match status" value="1"/>
</dbReference>
<dbReference type="InterPro" id="IPR008266">
    <property type="entry name" value="Tyr_kinase_AS"/>
</dbReference>
<dbReference type="PROSITE" id="PS00109">
    <property type="entry name" value="PROTEIN_KINASE_TYR"/>
    <property type="match status" value="1"/>
</dbReference>
<dbReference type="InParanoid" id="W3WJ97"/>
<name>W3WJ97_PESFW</name>
<keyword evidence="12" id="KW-1185">Reference proteome</keyword>
<comment type="catalytic activity">
    <reaction evidence="9">
        <text>L-seryl-[protein] + ATP = O-phospho-L-seryl-[protein] + ADP + H(+)</text>
        <dbReference type="Rhea" id="RHEA:17989"/>
        <dbReference type="Rhea" id="RHEA-COMP:9863"/>
        <dbReference type="Rhea" id="RHEA-COMP:11604"/>
        <dbReference type="ChEBI" id="CHEBI:15378"/>
        <dbReference type="ChEBI" id="CHEBI:29999"/>
        <dbReference type="ChEBI" id="CHEBI:30616"/>
        <dbReference type="ChEBI" id="CHEBI:83421"/>
        <dbReference type="ChEBI" id="CHEBI:456216"/>
        <dbReference type="EC" id="2.7.11.1"/>
    </reaction>
</comment>
<evidence type="ECO:0000256" key="2">
    <source>
        <dbReference type="ARBA" id="ARBA00011534"/>
    </source>
</evidence>
<evidence type="ECO:0000256" key="8">
    <source>
        <dbReference type="ARBA" id="ARBA00047899"/>
    </source>
</evidence>
<comment type="catalytic activity">
    <reaction evidence="8">
        <text>L-threonyl-[protein] + ATP = O-phospho-L-threonyl-[protein] + ADP + H(+)</text>
        <dbReference type="Rhea" id="RHEA:46608"/>
        <dbReference type="Rhea" id="RHEA-COMP:11060"/>
        <dbReference type="Rhea" id="RHEA-COMP:11605"/>
        <dbReference type="ChEBI" id="CHEBI:15378"/>
        <dbReference type="ChEBI" id="CHEBI:30013"/>
        <dbReference type="ChEBI" id="CHEBI:30616"/>
        <dbReference type="ChEBI" id="CHEBI:61977"/>
        <dbReference type="ChEBI" id="CHEBI:456216"/>
        <dbReference type="EC" id="2.7.11.1"/>
    </reaction>
</comment>
<proteinExistence type="predicted"/>
<evidence type="ECO:0000259" key="10">
    <source>
        <dbReference type="PROSITE" id="PS50011"/>
    </source>
</evidence>
<accession>W3WJ97</accession>
<comment type="subunit">
    <text evidence="2">Component of the EKC/KEOPS complex composed of at least BUD32, CGI121, GON7, KAE1 and PCC1; the whole complex dimerizes.</text>
</comment>
<dbReference type="InterPro" id="IPR000719">
    <property type="entry name" value="Prot_kinase_dom"/>
</dbReference>
<dbReference type="SUPFAM" id="SSF56112">
    <property type="entry name" value="Protein kinase-like (PK-like)"/>
    <property type="match status" value="1"/>
</dbReference>
<sequence>MHRRVIAKDYGKPIYEASSRLALLTALEGCVEGHQSLRKAGFLHRDISINNIMINEDASNLFWPSFLIDLDLAVREQREMSSGAKVKTGTLAFMAIGALLGEQHSYMHDLESFFWVLFWMCIHYSGPGQSRTVARFDSWNYMNTVELTSFKKGIIDDEDDF</sequence>
<feature type="domain" description="Protein kinase" evidence="10">
    <location>
        <begin position="1"/>
        <end position="161"/>
    </location>
</feature>
<dbReference type="GO" id="GO:0004674">
    <property type="term" value="F:protein serine/threonine kinase activity"/>
    <property type="evidence" value="ECO:0007669"/>
    <property type="project" value="UniProtKB-EC"/>
</dbReference>
<dbReference type="HOGENOM" id="CLU_005513_2_0_1"/>
<evidence type="ECO:0000256" key="7">
    <source>
        <dbReference type="ARBA" id="ARBA00033194"/>
    </source>
</evidence>
<gene>
    <name evidence="11" type="ORF">PFICI_13871</name>
</gene>
<reference evidence="12" key="1">
    <citation type="journal article" date="2015" name="BMC Genomics">
        <title>Genomic and transcriptomic analysis of the endophytic fungus Pestalotiopsis fici reveals its lifestyle and high potential for synthesis of natural products.</title>
        <authorList>
            <person name="Wang X."/>
            <person name="Zhang X."/>
            <person name="Liu L."/>
            <person name="Xiang M."/>
            <person name="Wang W."/>
            <person name="Sun X."/>
            <person name="Che Y."/>
            <person name="Guo L."/>
            <person name="Liu G."/>
            <person name="Guo L."/>
            <person name="Wang C."/>
            <person name="Yin W.B."/>
            <person name="Stadler M."/>
            <person name="Zhang X."/>
            <person name="Liu X."/>
        </authorList>
    </citation>
    <scope>NUCLEOTIDE SEQUENCE [LARGE SCALE GENOMIC DNA]</scope>
    <source>
        <strain evidence="12">W106-1 / CGMCC3.15140</strain>
    </source>
</reference>
<dbReference type="eggNOG" id="ENOG502S5WB">
    <property type="taxonomic scope" value="Eukaryota"/>
</dbReference>
<dbReference type="InterPro" id="IPR040976">
    <property type="entry name" value="Pkinase_fungal"/>
</dbReference>
<dbReference type="Gene3D" id="1.10.510.10">
    <property type="entry name" value="Transferase(Phosphotransferase) domain 1"/>
    <property type="match status" value="1"/>
</dbReference>
<dbReference type="PANTHER" id="PTHR38248">
    <property type="entry name" value="FUNK1 6"/>
    <property type="match status" value="1"/>
</dbReference>
<dbReference type="AlphaFoldDB" id="W3WJ97"/>
<evidence type="ECO:0000313" key="12">
    <source>
        <dbReference type="Proteomes" id="UP000030651"/>
    </source>
</evidence>
<dbReference type="RefSeq" id="XP_007840643.1">
    <property type="nucleotide sequence ID" value="XM_007842452.1"/>
</dbReference>
<dbReference type="EMBL" id="KI912120">
    <property type="protein sequence ID" value="ETS74005.1"/>
    <property type="molecule type" value="Genomic_DNA"/>
</dbReference>
<dbReference type="KEGG" id="pfy:PFICI_13871"/>
<dbReference type="OrthoDB" id="5584477at2759"/>
<evidence type="ECO:0000256" key="9">
    <source>
        <dbReference type="ARBA" id="ARBA00048679"/>
    </source>
</evidence>
<dbReference type="EC" id="2.7.11.1" evidence="3"/>
<dbReference type="PANTHER" id="PTHR38248:SF2">
    <property type="entry name" value="FUNK1 11"/>
    <property type="match status" value="1"/>
</dbReference>
<evidence type="ECO:0000256" key="3">
    <source>
        <dbReference type="ARBA" id="ARBA00012513"/>
    </source>
</evidence>
<evidence type="ECO:0000256" key="4">
    <source>
        <dbReference type="ARBA" id="ARBA00013948"/>
    </source>
</evidence>
<dbReference type="Proteomes" id="UP000030651">
    <property type="component" value="Unassembled WGS sequence"/>
</dbReference>
<evidence type="ECO:0000256" key="1">
    <source>
        <dbReference type="ARBA" id="ARBA00003747"/>
    </source>
</evidence>
<dbReference type="GO" id="GO:0005524">
    <property type="term" value="F:ATP binding"/>
    <property type="evidence" value="ECO:0007669"/>
    <property type="project" value="InterPro"/>
</dbReference>
<dbReference type="InterPro" id="IPR011009">
    <property type="entry name" value="Kinase-like_dom_sf"/>
</dbReference>
<organism evidence="11 12">
    <name type="scientific">Pestalotiopsis fici (strain W106-1 / CGMCC3.15140)</name>
    <dbReference type="NCBI Taxonomy" id="1229662"/>
    <lineage>
        <taxon>Eukaryota</taxon>
        <taxon>Fungi</taxon>
        <taxon>Dikarya</taxon>
        <taxon>Ascomycota</taxon>
        <taxon>Pezizomycotina</taxon>
        <taxon>Sordariomycetes</taxon>
        <taxon>Xylariomycetidae</taxon>
        <taxon>Amphisphaeriales</taxon>
        <taxon>Sporocadaceae</taxon>
        <taxon>Pestalotiopsis</taxon>
    </lineage>
</organism>
<dbReference type="Pfam" id="PF17667">
    <property type="entry name" value="Pkinase_fungal"/>
    <property type="match status" value="1"/>
</dbReference>
<protein>
    <recommendedName>
        <fullName evidence="5">EKC/KEOPS complex subunit BUD32</fullName>
        <ecNumber evidence="3">2.7.11.1</ecNumber>
    </recommendedName>
    <alternativeName>
        <fullName evidence="6 7">Atypical Serine/threonine protein kinase BUD32</fullName>
    </alternativeName>
    <alternativeName>
        <fullName evidence="4">EKC/KEOPS complex subunit bud32</fullName>
    </alternativeName>
</protein>
<evidence type="ECO:0000256" key="6">
    <source>
        <dbReference type="ARBA" id="ARBA00030980"/>
    </source>
</evidence>